<proteinExistence type="predicted"/>
<reference evidence="1 2" key="1">
    <citation type="submission" date="2023-11" db="EMBL/GenBank/DDBJ databases">
        <title>Draft genome sequence and annotation of the polyextremotolerant black yeast-like fungus Aureobasidium pullulans NRRL 62042.</title>
        <authorList>
            <person name="Dielentheis-Frenken M.R.E."/>
            <person name="Wibberg D."/>
            <person name="Blank L.M."/>
            <person name="Tiso T."/>
        </authorList>
    </citation>
    <scope>NUCLEOTIDE SEQUENCE [LARGE SCALE GENOMIC DNA]</scope>
    <source>
        <strain evidence="1 2">NRRL 62042</strain>
    </source>
</reference>
<dbReference type="EMBL" id="JASGXD010000013">
    <property type="protein sequence ID" value="KAK6002021.1"/>
    <property type="molecule type" value="Genomic_DNA"/>
</dbReference>
<name>A0ABR0TDB2_AURPU</name>
<gene>
    <name evidence="1" type="ORF">QM012_002511</name>
</gene>
<comment type="caution">
    <text evidence="1">The sequence shown here is derived from an EMBL/GenBank/DDBJ whole genome shotgun (WGS) entry which is preliminary data.</text>
</comment>
<accession>A0ABR0TDB2</accession>
<sequence>MPPKAKNISKGKKRGLDRNVSLENRLIELGVDEDELFGWSREEQSAELERREGRAPRTHEMAFEELITDARVRNSIPLPATAEVEIAEVADTAPPAEQIDINTAADHPMEIDEGETVNRLIPAAELVNNENEWLLQQPTQMPIIAGQLAAEAVEILHDLLDPIDDQTREKLTNMPYEQQITSLQQILDDQWTFLNTPPPYPMRSNPLASIPADLRPIASQLPLHLQDLLAGTNEYAQRMVLGFPELEMYRQLYRGLSTRRLQNERYNQEREHLRRQIDLDPLLSLNMFVRRWLQGTSNSVQRNYLASGSLERYSMLQDNGMLIHIGNWGARTAPPIPTPDHLRTAEQIAMQSNNYTDYQAWLYSTARMDWMVWVIRNGSMEIPTS</sequence>
<evidence type="ECO:0000313" key="1">
    <source>
        <dbReference type="EMBL" id="KAK6002021.1"/>
    </source>
</evidence>
<organism evidence="1 2">
    <name type="scientific">Aureobasidium pullulans</name>
    <name type="common">Black yeast</name>
    <name type="synonym">Pullularia pullulans</name>
    <dbReference type="NCBI Taxonomy" id="5580"/>
    <lineage>
        <taxon>Eukaryota</taxon>
        <taxon>Fungi</taxon>
        <taxon>Dikarya</taxon>
        <taxon>Ascomycota</taxon>
        <taxon>Pezizomycotina</taxon>
        <taxon>Dothideomycetes</taxon>
        <taxon>Dothideomycetidae</taxon>
        <taxon>Dothideales</taxon>
        <taxon>Saccotheciaceae</taxon>
        <taxon>Aureobasidium</taxon>
    </lineage>
</organism>
<dbReference type="Proteomes" id="UP001341245">
    <property type="component" value="Unassembled WGS sequence"/>
</dbReference>
<keyword evidence="2" id="KW-1185">Reference proteome</keyword>
<protein>
    <submittedName>
        <fullName evidence="1">Uncharacterized protein</fullName>
    </submittedName>
</protein>
<evidence type="ECO:0000313" key="2">
    <source>
        <dbReference type="Proteomes" id="UP001341245"/>
    </source>
</evidence>